<sequence length="292" mass="34071">MTENEGDVICACTQSISKKDWQDHQIVCAKRRHICPAYVSFISMNTASNEYSLSLVDSNCPPSLKEISKLKVLQSEKDNRLEWLESNKIPFMIIHTLRKECPTFGNKQELIEHIKNMCPYWKVKCSTMTFMINVWSWWNSENYYSMIRNSHKNIKCSELSRQEYITHSTELALDPISQKIRAIPKIFPYHCKACDRHFPSSGIHICIKETNSLNIDESEILCPGCKSVIRLNHKRKTSREFENTCKNCNDNKIVIGLPYMIPIKHQEKEIVKWGNGIEKRRVKWSLIKNATL</sequence>
<comment type="caution">
    <text evidence="1">The sequence shown here is derived from an EMBL/GenBank/DDBJ whole genome shotgun (WGS) entry which is preliminary data.</text>
</comment>
<protein>
    <submittedName>
        <fullName evidence="1">Uncharacterized protein</fullName>
    </submittedName>
</protein>
<dbReference type="OrthoDB" id="2371423at2759"/>
<evidence type="ECO:0000313" key="1">
    <source>
        <dbReference type="EMBL" id="RIA97647.1"/>
    </source>
</evidence>
<evidence type="ECO:0000313" key="2">
    <source>
        <dbReference type="Proteomes" id="UP000265703"/>
    </source>
</evidence>
<organism evidence="1 2">
    <name type="scientific">Glomus cerebriforme</name>
    <dbReference type="NCBI Taxonomy" id="658196"/>
    <lineage>
        <taxon>Eukaryota</taxon>
        <taxon>Fungi</taxon>
        <taxon>Fungi incertae sedis</taxon>
        <taxon>Mucoromycota</taxon>
        <taxon>Glomeromycotina</taxon>
        <taxon>Glomeromycetes</taxon>
        <taxon>Glomerales</taxon>
        <taxon>Glomeraceae</taxon>
        <taxon>Glomus</taxon>
    </lineage>
</organism>
<keyword evidence="2" id="KW-1185">Reference proteome</keyword>
<name>A0A397TMG1_9GLOM</name>
<dbReference type="STRING" id="658196.A0A397TMG1"/>
<gene>
    <name evidence="1" type="ORF">C1645_752060</name>
</gene>
<dbReference type="SUPFAM" id="SSF49599">
    <property type="entry name" value="TRAF domain-like"/>
    <property type="match status" value="1"/>
</dbReference>
<dbReference type="AlphaFoldDB" id="A0A397TMG1"/>
<accession>A0A397TMG1</accession>
<dbReference type="EMBL" id="QKYT01000027">
    <property type="protein sequence ID" value="RIA97647.1"/>
    <property type="molecule type" value="Genomic_DNA"/>
</dbReference>
<proteinExistence type="predicted"/>
<reference evidence="1 2" key="1">
    <citation type="submission" date="2018-06" db="EMBL/GenBank/DDBJ databases">
        <title>Comparative genomics reveals the genomic features of Rhizophagus irregularis, R. cerebriforme, R. diaphanum and Gigaspora rosea, and their symbiotic lifestyle signature.</title>
        <authorList>
            <person name="Morin E."/>
            <person name="San Clemente H."/>
            <person name="Chen E.C.H."/>
            <person name="De La Providencia I."/>
            <person name="Hainaut M."/>
            <person name="Kuo A."/>
            <person name="Kohler A."/>
            <person name="Murat C."/>
            <person name="Tang N."/>
            <person name="Roy S."/>
            <person name="Loubradou J."/>
            <person name="Henrissat B."/>
            <person name="Grigoriev I.V."/>
            <person name="Corradi N."/>
            <person name="Roux C."/>
            <person name="Martin F.M."/>
        </authorList>
    </citation>
    <scope>NUCLEOTIDE SEQUENCE [LARGE SCALE GENOMIC DNA]</scope>
    <source>
        <strain evidence="1 2">DAOM 227022</strain>
    </source>
</reference>
<dbReference type="Proteomes" id="UP000265703">
    <property type="component" value="Unassembled WGS sequence"/>
</dbReference>